<name>A0A7C3Z468_9BACT</name>
<dbReference type="EMBL" id="DTMF01000285">
    <property type="protein sequence ID" value="HGF35028.1"/>
    <property type="molecule type" value="Genomic_DNA"/>
</dbReference>
<evidence type="ECO:0000313" key="1">
    <source>
        <dbReference type="EMBL" id="HGF35028.1"/>
    </source>
</evidence>
<reference evidence="1" key="1">
    <citation type="journal article" date="2020" name="mSystems">
        <title>Genome- and Community-Level Interaction Insights into Carbon Utilization and Element Cycling Functions of Hydrothermarchaeota in Hydrothermal Sediment.</title>
        <authorList>
            <person name="Zhou Z."/>
            <person name="Liu Y."/>
            <person name="Xu W."/>
            <person name="Pan J."/>
            <person name="Luo Z.H."/>
            <person name="Li M."/>
        </authorList>
    </citation>
    <scope>NUCLEOTIDE SEQUENCE [LARGE SCALE GENOMIC DNA]</scope>
    <source>
        <strain evidence="1">SpSt-897</strain>
    </source>
</reference>
<dbReference type="InterPro" id="IPR008822">
    <property type="entry name" value="Endonuclease_RusA-like"/>
</dbReference>
<gene>
    <name evidence="1" type="ORF">ENW96_11710</name>
</gene>
<protein>
    <submittedName>
        <fullName evidence="1">RusA family crossover junction endodeoxyribonuclease</fullName>
    </submittedName>
</protein>
<organism evidence="1">
    <name type="scientific">Desulfobacca acetoxidans</name>
    <dbReference type="NCBI Taxonomy" id="60893"/>
    <lineage>
        <taxon>Bacteria</taxon>
        <taxon>Pseudomonadati</taxon>
        <taxon>Thermodesulfobacteriota</taxon>
        <taxon>Desulfobaccia</taxon>
        <taxon>Desulfobaccales</taxon>
        <taxon>Desulfobaccaceae</taxon>
        <taxon>Desulfobacca</taxon>
    </lineage>
</organism>
<accession>A0A7C3Z468</accession>
<dbReference type="Pfam" id="PF05866">
    <property type="entry name" value="RusA"/>
    <property type="match status" value="1"/>
</dbReference>
<dbReference type="GO" id="GO:0000287">
    <property type="term" value="F:magnesium ion binding"/>
    <property type="evidence" value="ECO:0007669"/>
    <property type="project" value="InterPro"/>
</dbReference>
<sequence length="126" mass="13989">MEANLTIPGQPATKKNSQVARCVNGKPLVIQSKAYRAYEKAALKALLAYRGERFLGPVAVTVAYWLKDNRRPDLTNLLQATADILEKAGVIRDDRNIVSWDGSRIMGVSPNPRTEITIRAAGRKLW</sequence>
<dbReference type="GO" id="GO:0006281">
    <property type="term" value="P:DNA repair"/>
    <property type="evidence" value="ECO:0007669"/>
    <property type="project" value="InterPro"/>
</dbReference>
<dbReference type="SUPFAM" id="SSF103084">
    <property type="entry name" value="Holliday junction resolvase RusA"/>
    <property type="match status" value="1"/>
</dbReference>
<comment type="caution">
    <text evidence="1">The sequence shown here is derived from an EMBL/GenBank/DDBJ whole genome shotgun (WGS) entry which is preliminary data.</text>
</comment>
<dbReference type="Gene3D" id="3.30.1330.70">
    <property type="entry name" value="Holliday junction resolvase RusA"/>
    <property type="match status" value="1"/>
</dbReference>
<proteinExistence type="predicted"/>
<dbReference type="GO" id="GO:0006310">
    <property type="term" value="P:DNA recombination"/>
    <property type="evidence" value="ECO:0007669"/>
    <property type="project" value="InterPro"/>
</dbReference>
<dbReference type="AlphaFoldDB" id="A0A7C3Z468"/>
<dbReference type="InterPro" id="IPR036614">
    <property type="entry name" value="RusA-like_sf"/>
</dbReference>